<dbReference type="Pfam" id="PF01103">
    <property type="entry name" value="Omp85"/>
    <property type="match status" value="1"/>
</dbReference>
<keyword evidence="2" id="KW-0472">Membrane</keyword>
<dbReference type="GO" id="GO:0019867">
    <property type="term" value="C:outer membrane"/>
    <property type="evidence" value="ECO:0007669"/>
    <property type="project" value="InterPro"/>
</dbReference>
<dbReference type="GeneID" id="98674166"/>
<evidence type="ECO:0000313" key="5">
    <source>
        <dbReference type="EMBL" id="BBL07541.1"/>
    </source>
</evidence>
<dbReference type="InterPro" id="IPR000184">
    <property type="entry name" value="Bac_surfAg_D15"/>
</dbReference>
<dbReference type="EMBL" id="AP019736">
    <property type="protein sequence ID" value="BBL07541.1"/>
    <property type="molecule type" value="Genomic_DNA"/>
</dbReference>
<evidence type="ECO:0000256" key="2">
    <source>
        <dbReference type="ARBA" id="ARBA00023136"/>
    </source>
</evidence>
<dbReference type="AlphaFoldDB" id="A0A4Y1X2N7"/>
<protein>
    <submittedName>
        <fullName evidence="5">Membrane protein</fullName>
    </submittedName>
</protein>
<evidence type="ECO:0000256" key="1">
    <source>
        <dbReference type="ARBA" id="ARBA00004370"/>
    </source>
</evidence>
<comment type="subcellular location">
    <subcellularLocation>
        <location evidence="1">Membrane</location>
    </subcellularLocation>
</comment>
<evidence type="ECO:0000256" key="3">
    <source>
        <dbReference type="SAM" id="MobiDB-lite"/>
    </source>
</evidence>
<evidence type="ECO:0000259" key="4">
    <source>
        <dbReference type="Pfam" id="PF01103"/>
    </source>
</evidence>
<dbReference type="OrthoDB" id="9771071at2"/>
<keyword evidence="6" id="KW-1185">Reference proteome</keyword>
<feature type="compositionally biased region" description="Basic and acidic residues" evidence="3">
    <location>
        <begin position="51"/>
        <end position="65"/>
    </location>
</feature>
<name>A0A4Y1X2N7_9BACT</name>
<feature type="region of interest" description="Disordered" evidence="3">
    <location>
        <begin position="39"/>
        <end position="65"/>
    </location>
</feature>
<dbReference type="KEGG" id="ada:A5CPEGH6_21790"/>
<evidence type="ECO:0000313" key="6">
    <source>
        <dbReference type="Proteomes" id="UP000319374"/>
    </source>
</evidence>
<proteinExistence type="predicted"/>
<organism evidence="5 6">
    <name type="scientific">Alistipes dispar</name>
    <dbReference type="NCBI Taxonomy" id="2585119"/>
    <lineage>
        <taxon>Bacteria</taxon>
        <taxon>Pseudomonadati</taxon>
        <taxon>Bacteroidota</taxon>
        <taxon>Bacteroidia</taxon>
        <taxon>Bacteroidales</taxon>
        <taxon>Rikenellaceae</taxon>
        <taxon>Alistipes</taxon>
    </lineage>
</organism>
<feature type="domain" description="Bacterial surface antigen (D15)" evidence="4">
    <location>
        <begin position="156"/>
        <end position="420"/>
    </location>
</feature>
<dbReference type="Gene3D" id="2.40.160.50">
    <property type="entry name" value="membrane protein fhac: a member of the omp85/tpsb transporter family"/>
    <property type="match status" value="1"/>
</dbReference>
<accession>A0A4Y1X2N7</accession>
<reference evidence="6" key="1">
    <citation type="submission" date="2019-06" db="EMBL/GenBank/DDBJ databases">
        <title>Alistipes onderdonkii subsp. vulgaris subsp. nov., Alistipes dispar sp. nov. and Alistipes communis sp. nov., isolated from human faeces, and creation of Alistipes onderdonkii subsp. onderdonkii subsp. nov.</title>
        <authorList>
            <person name="Sakamoto M."/>
            <person name="Ikeyama N."/>
            <person name="Ogata Y."/>
            <person name="Suda W."/>
            <person name="Iino T."/>
            <person name="Hattori M."/>
            <person name="Ohkuma M."/>
        </authorList>
    </citation>
    <scope>NUCLEOTIDE SEQUENCE [LARGE SCALE GENOMIC DNA]</scope>
    <source>
        <strain evidence="6">5CPEGH6</strain>
    </source>
</reference>
<gene>
    <name evidence="5" type="ORF">A5CPEGH6_21790</name>
</gene>
<dbReference type="RefSeq" id="WP_141429699.1">
    <property type="nucleotide sequence ID" value="NZ_AP019736.1"/>
</dbReference>
<sequence>MLRGIALIAFVLVCTVLAGRASVCVHIAESDSLRQVAATVPPEDPEVREDAEERTGKDCEPEEERTARERKGFLRRIVRYFEGSNVDRTFEKKIDVTFAGGPSFSKNTSLGIGLLAAGLYRLDRTDSVTVPSDVSVFANVSVSGFYALGVTGNTIFAHNRQRVNYTVMFSSAPRSLWGIGYDAGRYNPESTYSEKHYLVEASYLHEVLPRTYVGGIASFEHTRGVKFSDQAYLYGQKRSYTATGIGLIVEYDSRDFIPNPYRGVYVSFQERFFPKGLGNCERSLWRTTFTADAYRRVWKGGILAADLYAVFNSEGTPWPMLARLGGNQRMRGYYQGRYTDNDMITLQVELRQRIWRRIGCTVWGGAGNVFPSLDRFDWSHTLPNYGVGLRWELKKRVNVRLDYGFGKKTSGFLLSINEAF</sequence>
<dbReference type="Proteomes" id="UP000319374">
    <property type="component" value="Chromosome"/>
</dbReference>